<sequence>MTGNSMTNNQTRPDRSILDPQTRAVVEMLEKDPFLDLSMTPAEMRLTFDRFYERIGYPDLPVAHVEDLEVPGKAGPIAVRLYYPLDGPEEKLPACVFYHGGGMMMGSIGAYDGLCRRLCAKSGAIVISSSYRLAPENKFPAAAEDAIAVFEWVYENAGRDAALQMR</sequence>
<keyword evidence="2" id="KW-0378">Hydrolase</keyword>
<reference evidence="3" key="1">
    <citation type="submission" date="2019-06" db="EMBL/GenBank/DDBJ databases">
        <title>The complete genome of Emcibacter congregatus ZYLT.</title>
        <authorList>
            <person name="Zhao Z."/>
        </authorList>
    </citation>
    <scope>NUCLEOTIDE SEQUENCE [LARGE SCALE GENOMIC DNA]</scope>
    <source>
        <strain evidence="3">MCCC 1A06723</strain>
    </source>
</reference>
<dbReference type="InterPro" id="IPR013094">
    <property type="entry name" value="AB_hydrolase_3"/>
</dbReference>
<evidence type="ECO:0000313" key="3">
    <source>
        <dbReference type="Proteomes" id="UP000319148"/>
    </source>
</evidence>
<accession>A0A501PJP4</accession>
<gene>
    <name evidence="2" type="ORF">FIV46_09380</name>
</gene>
<dbReference type="GO" id="GO:0034338">
    <property type="term" value="F:short-chain carboxylesterase activity"/>
    <property type="evidence" value="ECO:0007669"/>
    <property type="project" value="TreeGrafter"/>
</dbReference>
<dbReference type="Proteomes" id="UP000319148">
    <property type="component" value="Unassembled WGS sequence"/>
</dbReference>
<protein>
    <submittedName>
        <fullName evidence="2">Alpha/beta hydrolase</fullName>
    </submittedName>
</protein>
<dbReference type="EMBL" id="VFIY01000008">
    <property type="protein sequence ID" value="TPD60252.1"/>
    <property type="molecule type" value="Genomic_DNA"/>
</dbReference>
<dbReference type="Gene3D" id="3.40.50.1820">
    <property type="entry name" value="alpha/beta hydrolase"/>
    <property type="match status" value="1"/>
</dbReference>
<evidence type="ECO:0000259" key="1">
    <source>
        <dbReference type="Pfam" id="PF07859"/>
    </source>
</evidence>
<feature type="domain" description="Alpha/beta hydrolase fold-3" evidence="1">
    <location>
        <begin position="96"/>
        <end position="159"/>
    </location>
</feature>
<dbReference type="SUPFAM" id="SSF53474">
    <property type="entry name" value="alpha/beta-Hydrolases"/>
    <property type="match status" value="1"/>
</dbReference>
<comment type="caution">
    <text evidence="2">The sequence shown here is derived from an EMBL/GenBank/DDBJ whole genome shotgun (WGS) entry which is preliminary data.</text>
</comment>
<dbReference type="InterPro" id="IPR029058">
    <property type="entry name" value="AB_hydrolase_fold"/>
</dbReference>
<dbReference type="PANTHER" id="PTHR23024">
    <property type="entry name" value="ARYLACETAMIDE DEACETYLASE"/>
    <property type="match status" value="1"/>
</dbReference>
<dbReference type="Pfam" id="PF07859">
    <property type="entry name" value="Abhydrolase_3"/>
    <property type="match status" value="1"/>
</dbReference>
<dbReference type="OrthoDB" id="9806180at2"/>
<keyword evidence="3" id="KW-1185">Reference proteome</keyword>
<dbReference type="AlphaFoldDB" id="A0A501PJP4"/>
<dbReference type="InterPro" id="IPR050466">
    <property type="entry name" value="Carboxylest/Gibb_receptor"/>
</dbReference>
<proteinExistence type="predicted"/>
<organism evidence="2 3">
    <name type="scientific">Emcibacter nanhaiensis</name>
    <dbReference type="NCBI Taxonomy" id="1505037"/>
    <lineage>
        <taxon>Bacteria</taxon>
        <taxon>Pseudomonadati</taxon>
        <taxon>Pseudomonadota</taxon>
        <taxon>Alphaproteobacteria</taxon>
        <taxon>Emcibacterales</taxon>
        <taxon>Emcibacteraceae</taxon>
        <taxon>Emcibacter</taxon>
    </lineage>
</organism>
<evidence type="ECO:0000313" key="2">
    <source>
        <dbReference type="EMBL" id="TPD60252.1"/>
    </source>
</evidence>
<dbReference type="PANTHER" id="PTHR23024:SF24">
    <property type="entry name" value="ALPHA_BETA HYDROLASE FOLD-3 DOMAIN-CONTAINING PROTEIN"/>
    <property type="match status" value="1"/>
</dbReference>
<name>A0A501PJP4_9PROT</name>